<dbReference type="EMBL" id="JACAZI010000002">
    <property type="protein sequence ID" value="KAF7369345.1"/>
    <property type="molecule type" value="Genomic_DNA"/>
</dbReference>
<dbReference type="CDD" id="cd21037">
    <property type="entry name" value="MLKL_NTD"/>
    <property type="match status" value="1"/>
</dbReference>
<evidence type="ECO:0000256" key="1">
    <source>
        <dbReference type="SAM" id="MobiDB-lite"/>
    </source>
</evidence>
<accession>A0A8H6YYF9</accession>
<evidence type="ECO:0000313" key="3">
    <source>
        <dbReference type="Proteomes" id="UP000620124"/>
    </source>
</evidence>
<sequence length="205" mass="22499">MRLPFPSRGRKPPLPTAKLKSNSLASRTSAALPDLLETTLLALKEASDAFPPLKSAVSGVLALRDIAERAKHSKSDARDIADQTIKILAVIASTIPDRSVIPQILQSRIESLTGLLDEVRSSMETLAHTGGVFRLVHLNRNERTLQSIRARLDDEYRGFLFASTLHVEAQQAELARQQAKLADQQLQLSIQQAHMHQDVSAKAVS</sequence>
<comment type="caution">
    <text evidence="2">The sequence shown here is derived from an EMBL/GenBank/DDBJ whole genome shotgun (WGS) entry which is preliminary data.</text>
</comment>
<gene>
    <name evidence="2" type="ORF">MVEN_00263100</name>
</gene>
<keyword evidence="3" id="KW-1185">Reference proteome</keyword>
<evidence type="ECO:0000313" key="2">
    <source>
        <dbReference type="EMBL" id="KAF7369345.1"/>
    </source>
</evidence>
<organism evidence="2 3">
    <name type="scientific">Mycena venus</name>
    <dbReference type="NCBI Taxonomy" id="2733690"/>
    <lineage>
        <taxon>Eukaryota</taxon>
        <taxon>Fungi</taxon>
        <taxon>Dikarya</taxon>
        <taxon>Basidiomycota</taxon>
        <taxon>Agaricomycotina</taxon>
        <taxon>Agaricomycetes</taxon>
        <taxon>Agaricomycetidae</taxon>
        <taxon>Agaricales</taxon>
        <taxon>Marasmiineae</taxon>
        <taxon>Mycenaceae</taxon>
        <taxon>Mycena</taxon>
    </lineage>
</organism>
<dbReference type="AlphaFoldDB" id="A0A8H6YYF9"/>
<proteinExistence type="predicted"/>
<feature type="region of interest" description="Disordered" evidence="1">
    <location>
        <begin position="1"/>
        <end position="25"/>
    </location>
</feature>
<reference evidence="2" key="1">
    <citation type="submission" date="2020-05" db="EMBL/GenBank/DDBJ databases">
        <title>Mycena genomes resolve the evolution of fungal bioluminescence.</title>
        <authorList>
            <person name="Tsai I.J."/>
        </authorList>
    </citation>
    <scope>NUCLEOTIDE SEQUENCE</scope>
    <source>
        <strain evidence="2">CCC161011</strain>
    </source>
</reference>
<dbReference type="OrthoDB" id="3266391at2759"/>
<dbReference type="Proteomes" id="UP000620124">
    <property type="component" value="Unassembled WGS sequence"/>
</dbReference>
<name>A0A8H6YYF9_9AGAR</name>
<dbReference type="InterPro" id="IPR059179">
    <property type="entry name" value="MLKL-like_MCAfunc"/>
</dbReference>
<protein>
    <submittedName>
        <fullName evidence="2">Uncharacterized protein</fullName>
    </submittedName>
</protein>